<dbReference type="AlphaFoldDB" id="A0A9Q1HSM4"/>
<dbReference type="OrthoDB" id="407555at2759"/>
<dbReference type="Proteomes" id="UP001152803">
    <property type="component" value="Unassembled WGS sequence"/>
</dbReference>
<proteinExistence type="predicted"/>
<protein>
    <submittedName>
        <fullName evidence="2">Uncharacterized protein</fullName>
    </submittedName>
</protein>
<sequence>MAAENKPEGLKRIRNPDRMYRSAVSYAGHAAAKGVSDDTEANTIRCYYSRVLHVGGTRQKGKFDLRGGGVFISGGNTRPGNRASAVAKPGRRFLPRAPRAAVLHETRRLRPTPSPLRSF</sequence>
<name>A0A9Q1HSM4_CONCO</name>
<comment type="caution">
    <text evidence="2">The sequence shown here is derived from an EMBL/GenBank/DDBJ whole genome shotgun (WGS) entry which is preliminary data.</text>
</comment>
<gene>
    <name evidence="2" type="ORF">COCON_G00177450</name>
</gene>
<evidence type="ECO:0000313" key="3">
    <source>
        <dbReference type="Proteomes" id="UP001152803"/>
    </source>
</evidence>
<organism evidence="2 3">
    <name type="scientific">Conger conger</name>
    <name type="common">Conger eel</name>
    <name type="synonym">Muraena conger</name>
    <dbReference type="NCBI Taxonomy" id="82655"/>
    <lineage>
        <taxon>Eukaryota</taxon>
        <taxon>Metazoa</taxon>
        <taxon>Chordata</taxon>
        <taxon>Craniata</taxon>
        <taxon>Vertebrata</taxon>
        <taxon>Euteleostomi</taxon>
        <taxon>Actinopterygii</taxon>
        <taxon>Neopterygii</taxon>
        <taxon>Teleostei</taxon>
        <taxon>Anguilliformes</taxon>
        <taxon>Congridae</taxon>
        <taxon>Conger</taxon>
    </lineage>
</organism>
<keyword evidence="3" id="KW-1185">Reference proteome</keyword>
<feature type="region of interest" description="Disordered" evidence="1">
    <location>
        <begin position="96"/>
        <end position="119"/>
    </location>
</feature>
<dbReference type="EMBL" id="JAFJMO010000013">
    <property type="protein sequence ID" value="KAJ8258733.1"/>
    <property type="molecule type" value="Genomic_DNA"/>
</dbReference>
<reference evidence="2" key="1">
    <citation type="journal article" date="2023" name="Science">
        <title>Genome structures resolve the early diversification of teleost fishes.</title>
        <authorList>
            <person name="Parey E."/>
            <person name="Louis A."/>
            <person name="Montfort J."/>
            <person name="Bouchez O."/>
            <person name="Roques C."/>
            <person name="Iampietro C."/>
            <person name="Lluch J."/>
            <person name="Castinel A."/>
            <person name="Donnadieu C."/>
            <person name="Desvignes T."/>
            <person name="Floi Bucao C."/>
            <person name="Jouanno E."/>
            <person name="Wen M."/>
            <person name="Mejri S."/>
            <person name="Dirks R."/>
            <person name="Jansen H."/>
            <person name="Henkel C."/>
            <person name="Chen W.J."/>
            <person name="Zahm M."/>
            <person name="Cabau C."/>
            <person name="Klopp C."/>
            <person name="Thompson A.W."/>
            <person name="Robinson-Rechavi M."/>
            <person name="Braasch I."/>
            <person name="Lecointre G."/>
            <person name="Bobe J."/>
            <person name="Postlethwait J.H."/>
            <person name="Berthelot C."/>
            <person name="Roest Crollius H."/>
            <person name="Guiguen Y."/>
        </authorList>
    </citation>
    <scope>NUCLEOTIDE SEQUENCE</scope>
    <source>
        <strain evidence="2">Concon-B</strain>
    </source>
</reference>
<accession>A0A9Q1HSM4</accession>
<evidence type="ECO:0000256" key="1">
    <source>
        <dbReference type="SAM" id="MobiDB-lite"/>
    </source>
</evidence>
<evidence type="ECO:0000313" key="2">
    <source>
        <dbReference type="EMBL" id="KAJ8258733.1"/>
    </source>
</evidence>